<accession>A0ACB8BYR9</accession>
<protein>
    <submittedName>
        <fullName evidence="1">Uncharacterized protein</fullName>
    </submittedName>
</protein>
<comment type="caution">
    <text evidence="1">The sequence shown here is derived from an EMBL/GenBank/DDBJ whole genome shotgun (WGS) entry which is preliminary data.</text>
</comment>
<evidence type="ECO:0000313" key="2">
    <source>
        <dbReference type="Proteomes" id="UP000790709"/>
    </source>
</evidence>
<evidence type="ECO:0000313" key="1">
    <source>
        <dbReference type="EMBL" id="KAH7930809.1"/>
    </source>
</evidence>
<dbReference type="Proteomes" id="UP000790709">
    <property type="component" value="Unassembled WGS sequence"/>
</dbReference>
<organism evidence="1 2">
    <name type="scientific">Leucogyrophana mollusca</name>
    <dbReference type="NCBI Taxonomy" id="85980"/>
    <lineage>
        <taxon>Eukaryota</taxon>
        <taxon>Fungi</taxon>
        <taxon>Dikarya</taxon>
        <taxon>Basidiomycota</taxon>
        <taxon>Agaricomycotina</taxon>
        <taxon>Agaricomycetes</taxon>
        <taxon>Agaricomycetidae</taxon>
        <taxon>Boletales</taxon>
        <taxon>Boletales incertae sedis</taxon>
        <taxon>Leucogyrophana</taxon>
    </lineage>
</organism>
<name>A0ACB8BYR9_9AGAM</name>
<dbReference type="EMBL" id="MU266329">
    <property type="protein sequence ID" value="KAH7930809.1"/>
    <property type="molecule type" value="Genomic_DNA"/>
</dbReference>
<gene>
    <name evidence="1" type="ORF">BV22DRAFT_36274</name>
</gene>
<reference evidence="1" key="1">
    <citation type="journal article" date="2021" name="New Phytol.">
        <title>Evolutionary innovations through gain and loss of genes in the ectomycorrhizal Boletales.</title>
        <authorList>
            <person name="Wu G."/>
            <person name="Miyauchi S."/>
            <person name="Morin E."/>
            <person name="Kuo A."/>
            <person name="Drula E."/>
            <person name="Varga T."/>
            <person name="Kohler A."/>
            <person name="Feng B."/>
            <person name="Cao Y."/>
            <person name="Lipzen A."/>
            <person name="Daum C."/>
            <person name="Hundley H."/>
            <person name="Pangilinan J."/>
            <person name="Johnson J."/>
            <person name="Barry K."/>
            <person name="LaButti K."/>
            <person name="Ng V."/>
            <person name="Ahrendt S."/>
            <person name="Min B."/>
            <person name="Choi I.G."/>
            <person name="Park H."/>
            <person name="Plett J.M."/>
            <person name="Magnuson J."/>
            <person name="Spatafora J.W."/>
            <person name="Nagy L.G."/>
            <person name="Henrissat B."/>
            <person name="Grigoriev I.V."/>
            <person name="Yang Z.L."/>
            <person name="Xu J."/>
            <person name="Martin F.M."/>
        </authorList>
    </citation>
    <scope>NUCLEOTIDE SEQUENCE</scope>
    <source>
        <strain evidence="1">KUC20120723A-06</strain>
    </source>
</reference>
<sequence length="106" mass="12323">MNRPNTPPPVHHVLRPHHVDLIAIFLLVFKEFEKNLPPQFMLHIYRFLLHETSEVTEPRSHEEILQALQSMPQSDTQTVQSLIIALKTVPSQLTTADQMTNFFHSM</sequence>
<keyword evidence="2" id="KW-1185">Reference proteome</keyword>
<proteinExistence type="predicted"/>